<name>A0ABQ4Q0Q0_9BURK</name>
<evidence type="ECO:0008006" key="5">
    <source>
        <dbReference type="Google" id="ProtNLM"/>
    </source>
</evidence>
<gene>
    <name evidence="3" type="ORF">NCCP691_07620</name>
</gene>
<feature type="chain" id="PRO_5047283000" description="SPOR domain-containing protein" evidence="2">
    <location>
        <begin position="19"/>
        <end position="260"/>
    </location>
</feature>
<feature type="compositionally biased region" description="Low complexity" evidence="1">
    <location>
        <begin position="74"/>
        <end position="83"/>
    </location>
</feature>
<dbReference type="EMBL" id="BPMK01000003">
    <property type="protein sequence ID" value="GIZ50748.1"/>
    <property type="molecule type" value="Genomic_DNA"/>
</dbReference>
<evidence type="ECO:0000256" key="2">
    <source>
        <dbReference type="SAM" id="SignalP"/>
    </source>
</evidence>
<feature type="signal peptide" evidence="2">
    <location>
        <begin position="1"/>
        <end position="18"/>
    </location>
</feature>
<dbReference type="Proteomes" id="UP000887222">
    <property type="component" value="Unassembled WGS sequence"/>
</dbReference>
<evidence type="ECO:0000313" key="4">
    <source>
        <dbReference type="Proteomes" id="UP000887222"/>
    </source>
</evidence>
<comment type="caution">
    <text evidence="3">The sequence shown here is derived from an EMBL/GenBank/DDBJ whole genome shotgun (WGS) entry which is preliminary data.</text>
</comment>
<proteinExistence type="predicted"/>
<evidence type="ECO:0000313" key="3">
    <source>
        <dbReference type="EMBL" id="GIZ50748.1"/>
    </source>
</evidence>
<sequence length="260" mass="27754">MLKVLFAVLLLANAGLFAWQRGHLDSLIPSGREPARVANQLNADKVKLVPPQPPESAAPVPAPGPAVPPEPQPAEEAVQPAPASDNGERTPALVPAADRKPDAAPEPQVLACAEIGDFGPEEARRFSGQLASLDLGNRLARKPVLQPASWVVHIPPQPDKEAVERKAGELRRLGVEDFFIILDNSPLRWGISLGVFKQEGAARAHLAALAEKGVRTARITPRLSPTGDVSFQLRKLAPQEKAALDRIAAGYAGQRLRACD</sequence>
<protein>
    <recommendedName>
        <fullName evidence="5">SPOR domain-containing protein</fullName>
    </recommendedName>
</protein>
<organism evidence="3 4">
    <name type="scientific">Noviherbaspirillum aridicola</name>
    <dbReference type="NCBI Taxonomy" id="2849687"/>
    <lineage>
        <taxon>Bacteria</taxon>
        <taxon>Pseudomonadati</taxon>
        <taxon>Pseudomonadota</taxon>
        <taxon>Betaproteobacteria</taxon>
        <taxon>Burkholderiales</taxon>
        <taxon>Oxalobacteraceae</taxon>
        <taxon>Noviherbaspirillum</taxon>
    </lineage>
</organism>
<evidence type="ECO:0000256" key="1">
    <source>
        <dbReference type="SAM" id="MobiDB-lite"/>
    </source>
</evidence>
<keyword evidence="4" id="KW-1185">Reference proteome</keyword>
<dbReference type="RefSeq" id="WP_220806926.1">
    <property type="nucleotide sequence ID" value="NZ_BPMK01000003.1"/>
</dbReference>
<accession>A0ABQ4Q0Q0</accession>
<feature type="region of interest" description="Disordered" evidence="1">
    <location>
        <begin position="47"/>
        <end position="105"/>
    </location>
</feature>
<reference evidence="3 4" key="1">
    <citation type="journal article" date="2022" name="Int. J. Syst. Evol. Microbiol.">
        <title>Noviherbaspirillum aridicola sp. nov., isolated from an arid soil in Pakistan.</title>
        <authorList>
            <person name="Khan I.U."/>
            <person name="Saqib M."/>
            <person name="Amin A."/>
            <person name="Hussain F."/>
            <person name="Li L."/>
            <person name="Liu Y.H."/>
            <person name="Fang B.Z."/>
            <person name="Ahmed I."/>
            <person name="Li W.J."/>
        </authorList>
    </citation>
    <scope>NUCLEOTIDE SEQUENCE [LARGE SCALE GENOMIC DNA]</scope>
    <source>
        <strain evidence="3 4">NCCP-691</strain>
    </source>
</reference>
<keyword evidence="2" id="KW-0732">Signal</keyword>
<feature type="compositionally biased region" description="Pro residues" evidence="1">
    <location>
        <begin position="50"/>
        <end position="72"/>
    </location>
</feature>